<keyword evidence="3 4" id="KW-0326">Glycosidase</keyword>
<evidence type="ECO:0000256" key="4">
    <source>
        <dbReference type="PROSITE-ProRule" id="PRU01100"/>
    </source>
</evidence>
<dbReference type="InterPro" id="IPR017853">
    <property type="entry name" value="GH"/>
</dbReference>
<comment type="similarity">
    <text evidence="1 4">Belongs to the glycosyl hydrolase 26 family.</text>
</comment>
<evidence type="ECO:0000313" key="8">
    <source>
        <dbReference type="Proteomes" id="UP000178659"/>
    </source>
</evidence>
<comment type="caution">
    <text evidence="7">The sequence shown here is derived from an EMBL/GenBank/DDBJ whole genome shotgun (WGS) entry which is preliminary data.</text>
</comment>
<protein>
    <recommendedName>
        <fullName evidence="6">GH26 domain-containing protein</fullName>
    </recommendedName>
</protein>
<evidence type="ECO:0000256" key="2">
    <source>
        <dbReference type="ARBA" id="ARBA00022801"/>
    </source>
</evidence>
<dbReference type="PANTHER" id="PTHR40079">
    <property type="entry name" value="MANNAN ENDO-1,4-BETA-MANNOSIDASE E-RELATED"/>
    <property type="match status" value="1"/>
</dbReference>
<dbReference type="GO" id="GO:0006080">
    <property type="term" value="P:substituted mannan metabolic process"/>
    <property type="evidence" value="ECO:0007669"/>
    <property type="project" value="InterPro"/>
</dbReference>
<feature type="active site" description="Proton donor" evidence="4">
    <location>
        <position position="205"/>
    </location>
</feature>
<evidence type="ECO:0000259" key="6">
    <source>
        <dbReference type="PROSITE" id="PS51764"/>
    </source>
</evidence>
<dbReference type="Gene3D" id="3.20.20.80">
    <property type="entry name" value="Glycosidases"/>
    <property type="match status" value="1"/>
</dbReference>
<organism evidence="7 8">
    <name type="scientific">Candidatus Blackburnbacteria bacterium RIFCSPLOWO2_01_FULL_40_20</name>
    <dbReference type="NCBI Taxonomy" id="1797519"/>
    <lineage>
        <taxon>Bacteria</taxon>
        <taxon>Candidatus Blackburniibacteriota</taxon>
    </lineage>
</organism>
<dbReference type="InterPro" id="IPR022790">
    <property type="entry name" value="GH26_dom"/>
</dbReference>
<dbReference type="SUPFAM" id="SSF51445">
    <property type="entry name" value="(Trans)glycosidases"/>
    <property type="match status" value="1"/>
</dbReference>
<feature type="compositionally biased region" description="Pro residues" evidence="5">
    <location>
        <begin position="67"/>
        <end position="85"/>
    </location>
</feature>
<keyword evidence="2 4" id="KW-0378">Hydrolase</keyword>
<dbReference type="AlphaFoldDB" id="A0A1G1VFD2"/>
<accession>A0A1G1VFD2</accession>
<dbReference type="Pfam" id="PF02156">
    <property type="entry name" value="Glyco_hydro_26"/>
    <property type="match status" value="1"/>
</dbReference>
<gene>
    <name evidence="7" type="ORF">A3A77_03840</name>
</gene>
<evidence type="ECO:0000256" key="3">
    <source>
        <dbReference type="ARBA" id="ARBA00023295"/>
    </source>
</evidence>
<dbReference type="PROSITE" id="PS51764">
    <property type="entry name" value="GH26"/>
    <property type="match status" value="1"/>
</dbReference>
<name>A0A1G1VFD2_9BACT</name>
<dbReference type="Proteomes" id="UP000178659">
    <property type="component" value="Unassembled WGS sequence"/>
</dbReference>
<proteinExistence type="inferred from homology"/>
<evidence type="ECO:0000256" key="5">
    <source>
        <dbReference type="SAM" id="MobiDB-lite"/>
    </source>
</evidence>
<dbReference type="PANTHER" id="PTHR40079:SF4">
    <property type="entry name" value="GH26 DOMAIN-CONTAINING PROTEIN-RELATED"/>
    <property type="match status" value="1"/>
</dbReference>
<feature type="active site" description="Nucleophile" evidence="4">
    <location>
        <position position="313"/>
    </location>
</feature>
<feature type="region of interest" description="Disordered" evidence="5">
    <location>
        <begin position="59"/>
        <end position="88"/>
    </location>
</feature>
<evidence type="ECO:0000313" key="7">
    <source>
        <dbReference type="EMBL" id="OGY14079.1"/>
    </source>
</evidence>
<dbReference type="EMBL" id="MHCC01000003">
    <property type="protein sequence ID" value="OGY14079.1"/>
    <property type="molecule type" value="Genomic_DNA"/>
</dbReference>
<dbReference type="GO" id="GO:0016985">
    <property type="term" value="F:mannan endo-1,4-beta-mannosidase activity"/>
    <property type="evidence" value="ECO:0007669"/>
    <property type="project" value="InterPro"/>
</dbReference>
<evidence type="ECO:0000256" key="1">
    <source>
        <dbReference type="ARBA" id="ARBA00007754"/>
    </source>
</evidence>
<feature type="domain" description="GH26" evidence="6">
    <location>
        <begin position="75"/>
        <end position="373"/>
    </location>
</feature>
<dbReference type="InterPro" id="IPR000805">
    <property type="entry name" value="Glyco_hydro_26"/>
</dbReference>
<reference evidence="7 8" key="1">
    <citation type="journal article" date="2016" name="Nat. Commun.">
        <title>Thousands of microbial genomes shed light on interconnected biogeochemical processes in an aquifer system.</title>
        <authorList>
            <person name="Anantharaman K."/>
            <person name="Brown C.T."/>
            <person name="Hug L.A."/>
            <person name="Sharon I."/>
            <person name="Castelle C.J."/>
            <person name="Probst A.J."/>
            <person name="Thomas B.C."/>
            <person name="Singh A."/>
            <person name="Wilkins M.J."/>
            <person name="Karaoz U."/>
            <person name="Brodie E.L."/>
            <person name="Williams K.H."/>
            <person name="Hubbard S.S."/>
            <person name="Banfield J.F."/>
        </authorList>
    </citation>
    <scope>NUCLEOTIDE SEQUENCE [LARGE SCALE GENOMIC DNA]</scope>
</reference>
<sequence length="373" mass="41717">MMGDPAVITLNRPLQTLLISVVVLASMLATTILSSFRNNQDSNNIAGAQIYLAARKDKKNPHFASPSPTPSPAPSTSPSPSPSPSSVPVTRPIKVGIVVNDYANRYGELSSLEASLGKSISTVSIYKQFGSKYNSNLVLDDLSYIKSKGMKLLLAWEPWNPEQGMNQSVDYLQAITQGQQDTYIRSFANSVKTYGSPVTIRFGHEMNGNWYPWGNKPTQYITSYRHVVDIFRQEGVTNVTWMWSINFENTPYSPISNVSSYYPGDDVVDAIGIDGYNWGSSQSWSTWKSFKDIFIPSYNFLTSTYFKPLVVAETASTELGGNKPLWIEEMFKDSLTNSFTKITEVVWFNILKETDWRINSTDASLQSFKTNMP</sequence>